<protein>
    <submittedName>
        <fullName evidence="6">TetR/AcrR family transcriptional regulator</fullName>
    </submittedName>
</protein>
<dbReference type="GO" id="GO:0000976">
    <property type="term" value="F:transcription cis-regulatory region binding"/>
    <property type="evidence" value="ECO:0007669"/>
    <property type="project" value="TreeGrafter"/>
</dbReference>
<dbReference type="InterPro" id="IPR050109">
    <property type="entry name" value="HTH-type_TetR-like_transc_reg"/>
</dbReference>
<gene>
    <name evidence="6" type="ORF">C1I98_35635</name>
</gene>
<name>A0A2W2FRG9_9ACTN</name>
<dbReference type="EMBL" id="POUA01000498">
    <property type="protein sequence ID" value="PZG24467.1"/>
    <property type="molecule type" value="Genomic_DNA"/>
</dbReference>
<keyword evidence="1" id="KW-0805">Transcription regulation</keyword>
<evidence type="ECO:0000256" key="4">
    <source>
        <dbReference type="PROSITE-ProRule" id="PRU00335"/>
    </source>
</evidence>
<accession>A0A2W2FRG9</accession>
<dbReference type="AlphaFoldDB" id="A0A2W2FRG9"/>
<reference evidence="6 7" key="1">
    <citation type="submission" date="2018-01" db="EMBL/GenBank/DDBJ databases">
        <title>Draft genome sequence of Sphaerisporangium sp. 7K107.</title>
        <authorList>
            <person name="Sahin N."/>
            <person name="Saygin H."/>
            <person name="Ay H."/>
        </authorList>
    </citation>
    <scope>NUCLEOTIDE SEQUENCE [LARGE SCALE GENOMIC DNA]</scope>
    <source>
        <strain evidence="6 7">7K107</strain>
    </source>
</reference>
<dbReference type="InterPro" id="IPR023772">
    <property type="entry name" value="DNA-bd_HTH_TetR-type_CS"/>
</dbReference>
<evidence type="ECO:0000256" key="3">
    <source>
        <dbReference type="ARBA" id="ARBA00023163"/>
    </source>
</evidence>
<dbReference type="PANTHER" id="PTHR30055">
    <property type="entry name" value="HTH-TYPE TRANSCRIPTIONAL REGULATOR RUTR"/>
    <property type="match status" value="1"/>
</dbReference>
<dbReference type="PROSITE" id="PS50977">
    <property type="entry name" value="HTH_TETR_2"/>
    <property type="match status" value="1"/>
</dbReference>
<proteinExistence type="predicted"/>
<keyword evidence="7" id="KW-1185">Reference proteome</keyword>
<comment type="caution">
    <text evidence="6">The sequence shown here is derived from an EMBL/GenBank/DDBJ whole genome shotgun (WGS) entry which is preliminary data.</text>
</comment>
<dbReference type="InterPro" id="IPR001647">
    <property type="entry name" value="HTH_TetR"/>
</dbReference>
<feature type="DNA-binding region" description="H-T-H motif" evidence="4">
    <location>
        <begin position="25"/>
        <end position="44"/>
    </location>
</feature>
<feature type="domain" description="HTH tetR-type" evidence="5">
    <location>
        <begin position="2"/>
        <end position="62"/>
    </location>
</feature>
<dbReference type="GO" id="GO:0003700">
    <property type="term" value="F:DNA-binding transcription factor activity"/>
    <property type="evidence" value="ECO:0007669"/>
    <property type="project" value="TreeGrafter"/>
</dbReference>
<dbReference type="Gene3D" id="1.10.357.10">
    <property type="entry name" value="Tetracycline Repressor, domain 2"/>
    <property type="match status" value="1"/>
</dbReference>
<sequence>MDERADRILDAARGLILRLGYRKVTVEDIAAAADVGKGTVYLHWRTKHELYEALLLREAIWLIEDLIAMLRRDPATVRPSTFARESYLATVRRPLLFALFTGNVEYLGKLARHPLRSHDLLASDRFFAVVDRFGLTRQDIPHREQTVSAVSASFYLLDAISPDTLALTPEDKAEALAFTMRNAFEPAGEPAAEALAAAAAEYIAVFEELIPPYRKWIYD</sequence>
<dbReference type="Proteomes" id="UP000248544">
    <property type="component" value="Unassembled WGS sequence"/>
</dbReference>
<organism evidence="6 7">
    <name type="scientific">Spongiactinospora gelatinilytica</name>
    <dbReference type="NCBI Taxonomy" id="2666298"/>
    <lineage>
        <taxon>Bacteria</taxon>
        <taxon>Bacillati</taxon>
        <taxon>Actinomycetota</taxon>
        <taxon>Actinomycetes</taxon>
        <taxon>Streptosporangiales</taxon>
        <taxon>Streptosporangiaceae</taxon>
        <taxon>Spongiactinospora</taxon>
    </lineage>
</organism>
<dbReference type="Pfam" id="PF00440">
    <property type="entry name" value="TetR_N"/>
    <property type="match status" value="1"/>
</dbReference>
<dbReference type="PANTHER" id="PTHR30055:SF234">
    <property type="entry name" value="HTH-TYPE TRANSCRIPTIONAL REGULATOR BETI"/>
    <property type="match status" value="1"/>
</dbReference>
<evidence type="ECO:0000256" key="2">
    <source>
        <dbReference type="ARBA" id="ARBA00023125"/>
    </source>
</evidence>
<dbReference type="PRINTS" id="PR00455">
    <property type="entry name" value="HTHTETR"/>
</dbReference>
<dbReference type="PROSITE" id="PS01081">
    <property type="entry name" value="HTH_TETR_1"/>
    <property type="match status" value="1"/>
</dbReference>
<evidence type="ECO:0000259" key="5">
    <source>
        <dbReference type="PROSITE" id="PS50977"/>
    </source>
</evidence>
<evidence type="ECO:0000313" key="7">
    <source>
        <dbReference type="Proteomes" id="UP000248544"/>
    </source>
</evidence>
<evidence type="ECO:0000313" key="6">
    <source>
        <dbReference type="EMBL" id="PZG24467.1"/>
    </source>
</evidence>
<dbReference type="RefSeq" id="WP_111171708.1">
    <property type="nucleotide sequence ID" value="NZ_POUA01000498.1"/>
</dbReference>
<dbReference type="InterPro" id="IPR009057">
    <property type="entry name" value="Homeodomain-like_sf"/>
</dbReference>
<dbReference type="SUPFAM" id="SSF46689">
    <property type="entry name" value="Homeodomain-like"/>
    <property type="match status" value="1"/>
</dbReference>
<keyword evidence="2 4" id="KW-0238">DNA-binding</keyword>
<evidence type="ECO:0000256" key="1">
    <source>
        <dbReference type="ARBA" id="ARBA00023015"/>
    </source>
</evidence>
<keyword evidence="3" id="KW-0804">Transcription</keyword>